<dbReference type="Gene3D" id="2.120.10.30">
    <property type="entry name" value="TolB, C-terminal domain"/>
    <property type="match status" value="1"/>
</dbReference>
<dbReference type="InterPro" id="IPR011042">
    <property type="entry name" value="6-blade_b-propeller_TolB-like"/>
</dbReference>
<dbReference type="InterPro" id="IPR001258">
    <property type="entry name" value="NHL_repeat"/>
</dbReference>
<dbReference type="EMBL" id="JAIZAY010000019">
    <property type="protein sequence ID" value="KAJ8024166.1"/>
    <property type="molecule type" value="Genomic_DNA"/>
</dbReference>
<feature type="signal peptide" evidence="5">
    <location>
        <begin position="1"/>
        <end position="29"/>
    </location>
</feature>
<keyword evidence="1 5" id="KW-0732">Signal</keyword>
<protein>
    <submittedName>
        <fullName evidence="6">NHL repeat-containing protein 3</fullName>
    </submittedName>
</protein>
<accession>A0A9Q0YRQ0</accession>
<organism evidence="6 7">
    <name type="scientific">Holothuria leucospilota</name>
    <name type="common">Black long sea cucumber</name>
    <name type="synonym">Mertensiothuria leucospilota</name>
    <dbReference type="NCBI Taxonomy" id="206669"/>
    <lineage>
        <taxon>Eukaryota</taxon>
        <taxon>Metazoa</taxon>
        <taxon>Echinodermata</taxon>
        <taxon>Eleutherozoa</taxon>
        <taxon>Echinozoa</taxon>
        <taxon>Holothuroidea</taxon>
        <taxon>Aspidochirotacea</taxon>
        <taxon>Aspidochirotida</taxon>
        <taxon>Holothuriidae</taxon>
        <taxon>Holothuria</taxon>
    </lineage>
</organism>
<evidence type="ECO:0000256" key="2">
    <source>
        <dbReference type="ARBA" id="ARBA00022737"/>
    </source>
</evidence>
<name>A0A9Q0YRQ0_HOLLE</name>
<evidence type="ECO:0000256" key="3">
    <source>
        <dbReference type="ARBA" id="ARBA00023180"/>
    </source>
</evidence>
<gene>
    <name evidence="6" type="ORF">HOLleu_36818</name>
</gene>
<dbReference type="AlphaFoldDB" id="A0A9Q0YRQ0"/>
<keyword evidence="2" id="KW-0677">Repeat</keyword>
<proteinExistence type="predicted"/>
<evidence type="ECO:0000256" key="5">
    <source>
        <dbReference type="SAM" id="SignalP"/>
    </source>
</evidence>
<dbReference type="PROSITE" id="PS51125">
    <property type="entry name" value="NHL"/>
    <property type="match status" value="1"/>
</dbReference>
<evidence type="ECO:0000256" key="4">
    <source>
        <dbReference type="PROSITE-ProRule" id="PRU00504"/>
    </source>
</evidence>
<sequence length="267" mass="29660">MHEMSGKLSTSSYFFLLVHLGVHISKVFAETIEYRLDDSWPKDKSLFSAPIFSVAVNQDNGDVYVAKRNTKDSNILHFLKDGEFKRFLQVEGTLEQVHGLTFHTDLQGKQSLWATDVGNAFQDLWSVGKEGSGEYEFHIPHSVAVSPRTGNVWVADRMNNRLLVFDQKKPTLLASCSMQGGQPYSVRFSADGSHLIIAQLSNDTVTFVSSVIDSSVCRTLGFVQLAKTVKPHLVDVDLKSGAFYVGEIGIPGCQRFVPVQKRKISGM</sequence>
<dbReference type="OrthoDB" id="10044505at2759"/>
<keyword evidence="7" id="KW-1185">Reference proteome</keyword>
<dbReference type="Pfam" id="PF01436">
    <property type="entry name" value="NHL"/>
    <property type="match status" value="1"/>
</dbReference>
<evidence type="ECO:0000313" key="6">
    <source>
        <dbReference type="EMBL" id="KAJ8024166.1"/>
    </source>
</evidence>
<dbReference type="PANTHER" id="PTHR10680">
    <property type="entry name" value="PEPTIDYL-GLYCINE ALPHA-AMIDATING MONOOXYGENASE"/>
    <property type="match status" value="1"/>
</dbReference>
<evidence type="ECO:0000313" key="7">
    <source>
        <dbReference type="Proteomes" id="UP001152320"/>
    </source>
</evidence>
<comment type="caution">
    <text evidence="6">The sequence shown here is derived from an EMBL/GenBank/DDBJ whole genome shotgun (WGS) entry which is preliminary data.</text>
</comment>
<feature type="repeat" description="NHL" evidence="4">
    <location>
        <begin position="126"/>
        <end position="168"/>
    </location>
</feature>
<keyword evidence="3" id="KW-0325">Glycoprotein</keyword>
<reference evidence="6" key="1">
    <citation type="submission" date="2021-10" db="EMBL/GenBank/DDBJ databases">
        <title>Tropical sea cucumber genome reveals ecological adaptation and Cuvierian tubules defense mechanism.</title>
        <authorList>
            <person name="Chen T."/>
        </authorList>
    </citation>
    <scope>NUCLEOTIDE SEQUENCE</scope>
    <source>
        <strain evidence="6">Nanhai2018</strain>
        <tissue evidence="6">Muscle</tissue>
    </source>
</reference>
<evidence type="ECO:0000256" key="1">
    <source>
        <dbReference type="ARBA" id="ARBA00022729"/>
    </source>
</evidence>
<dbReference type="SUPFAM" id="SSF63829">
    <property type="entry name" value="Calcium-dependent phosphotriesterase"/>
    <property type="match status" value="1"/>
</dbReference>
<dbReference type="Proteomes" id="UP001152320">
    <property type="component" value="Chromosome 19"/>
</dbReference>
<feature type="chain" id="PRO_5040309187" evidence="5">
    <location>
        <begin position="30"/>
        <end position="267"/>
    </location>
</feature>